<evidence type="ECO:0000313" key="2">
    <source>
        <dbReference type="EMBL" id="MDN4174832.1"/>
    </source>
</evidence>
<feature type="region of interest" description="Disordered" evidence="1">
    <location>
        <begin position="1"/>
        <end position="22"/>
    </location>
</feature>
<proteinExistence type="predicted"/>
<dbReference type="RefSeq" id="WP_300953924.1">
    <property type="nucleotide sequence ID" value="NZ_JAUHJQ010000008.1"/>
</dbReference>
<protein>
    <submittedName>
        <fullName evidence="2">Uncharacterized protein</fullName>
    </submittedName>
</protein>
<name>A0ABT8FJH2_9ACTN</name>
<comment type="caution">
    <text evidence="2">The sequence shown here is derived from an EMBL/GenBank/DDBJ whole genome shotgun (WGS) entry which is preliminary data.</text>
</comment>
<keyword evidence="3" id="KW-1185">Reference proteome</keyword>
<evidence type="ECO:0000256" key="1">
    <source>
        <dbReference type="SAM" id="MobiDB-lite"/>
    </source>
</evidence>
<feature type="region of interest" description="Disordered" evidence="1">
    <location>
        <begin position="32"/>
        <end position="51"/>
    </location>
</feature>
<dbReference type="EMBL" id="JAUHJQ010000008">
    <property type="protein sequence ID" value="MDN4174832.1"/>
    <property type="molecule type" value="Genomic_DNA"/>
</dbReference>
<evidence type="ECO:0000313" key="3">
    <source>
        <dbReference type="Proteomes" id="UP001168620"/>
    </source>
</evidence>
<accession>A0ABT8FJH2</accession>
<gene>
    <name evidence="2" type="ORF">QWY28_17855</name>
</gene>
<organism evidence="2 3">
    <name type="scientific">Nocardioides oceani</name>
    <dbReference type="NCBI Taxonomy" id="3058369"/>
    <lineage>
        <taxon>Bacteria</taxon>
        <taxon>Bacillati</taxon>
        <taxon>Actinomycetota</taxon>
        <taxon>Actinomycetes</taxon>
        <taxon>Propionibacteriales</taxon>
        <taxon>Nocardioidaceae</taxon>
        <taxon>Nocardioides</taxon>
    </lineage>
</organism>
<reference evidence="2" key="1">
    <citation type="submission" date="2023-06" db="EMBL/GenBank/DDBJ databases">
        <title>Draft genome sequence of Nocardioides sp. SOB77.</title>
        <authorList>
            <person name="Zhang G."/>
        </authorList>
    </citation>
    <scope>NUCLEOTIDE SEQUENCE</scope>
    <source>
        <strain evidence="2">SOB77</strain>
    </source>
</reference>
<feature type="compositionally biased region" description="Basic and acidic residues" evidence="1">
    <location>
        <begin position="1"/>
        <end position="12"/>
    </location>
</feature>
<sequence>MTRREPQDRTDYTRLPAPTPIEDTVVSVDAAPLPDPHAGRNVDQHLALRED</sequence>
<dbReference type="Proteomes" id="UP001168620">
    <property type="component" value="Unassembled WGS sequence"/>
</dbReference>
<feature type="compositionally biased region" description="Basic and acidic residues" evidence="1">
    <location>
        <begin position="37"/>
        <end position="51"/>
    </location>
</feature>